<dbReference type="Gene3D" id="1.10.510.10">
    <property type="entry name" value="Transferase(Phosphotransferase) domain 1"/>
    <property type="match status" value="1"/>
</dbReference>
<evidence type="ECO:0000259" key="7">
    <source>
        <dbReference type="PROSITE" id="PS50011"/>
    </source>
</evidence>
<accession>A0ABT0GDY5</accession>
<keyword evidence="4 5" id="KW-0067">ATP-binding</keyword>
<protein>
    <submittedName>
        <fullName evidence="8">Bifunctional serine/threonine-protein kinase/formylglycine-generating enzyme family protein</fullName>
    </submittedName>
</protein>
<feature type="binding site" evidence="5">
    <location>
        <position position="36"/>
    </location>
    <ligand>
        <name>ATP</name>
        <dbReference type="ChEBI" id="CHEBI:30616"/>
    </ligand>
</feature>
<evidence type="ECO:0000256" key="6">
    <source>
        <dbReference type="SAM" id="MobiDB-lite"/>
    </source>
</evidence>
<keyword evidence="2 5" id="KW-0547">Nucleotide-binding</keyword>
<name>A0ABT0GDY5_9GAMM</name>
<evidence type="ECO:0000256" key="3">
    <source>
        <dbReference type="ARBA" id="ARBA00022777"/>
    </source>
</evidence>
<evidence type="ECO:0000256" key="4">
    <source>
        <dbReference type="ARBA" id="ARBA00022840"/>
    </source>
</evidence>
<dbReference type="PANTHER" id="PTHR43289:SF6">
    <property type="entry name" value="SERINE_THREONINE-PROTEIN KINASE NEKL-3"/>
    <property type="match status" value="1"/>
</dbReference>
<evidence type="ECO:0000256" key="2">
    <source>
        <dbReference type="ARBA" id="ARBA00022741"/>
    </source>
</evidence>
<dbReference type="Proteomes" id="UP001431449">
    <property type="component" value="Unassembled WGS sequence"/>
</dbReference>
<dbReference type="InterPro" id="IPR008266">
    <property type="entry name" value="Tyr_kinase_AS"/>
</dbReference>
<dbReference type="SUPFAM" id="SSF56112">
    <property type="entry name" value="Protein kinase-like (PK-like)"/>
    <property type="match status" value="1"/>
</dbReference>
<evidence type="ECO:0000313" key="9">
    <source>
        <dbReference type="Proteomes" id="UP001431449"/>
    </source>
</evidence>
<proteinExistence type="predicted"/>
<evidence type="ECO:0000313" key="8">
    <source>
        <dbReference type="EMBL" id="MCK7592562.1"/>
    </source>
</evidence>
<feature type="domain" description="Protein kinase" evidence="7">
    <location>
        <begin position="7"/>
        <end position="260"/>
    </location>
</feature>
<dbReference type="PROSITE" id="PS00107">
    <property type="entry name" value="PROTEIN_KINASE_ATP"/>
    <property type="match status" value="1"/>
</dbReference>
<dbReference type="InterPro" id="IPR016187">
    <property type="entry name" value="CTDL_fold"/>
</dbReference>
<keyword evidence="1" id="KW-0808">Transferase</keyword>
<keyword evidence="9" id="KW-1185">Reference proteome</keyword>
<sequence>MIEVQGYTILGQIGKGGMATVYRARQVLLDREVALKVMSPQLATDPIYAQRFLQEARMLAALNHPNIVQVFDIGETPSGLNYFSMQLLTGGDFGSRLADGMSEAELVRVLASVAQALSFAHARGYVHRDVTPANILFDSHDQPVLTDFGIARALANTSRITSAGLSIGTSQYMSPEQARGVEVDHRSDIYSLGVLTYEAVVGHPPFEGDDGFAVAFSHVHDPVPRLPPEAARWQPLIDRAMAKDPDGRFPDCAAFIEALADTAPDEFKDAVGPVAPVVAPPPGKPRAPRDASARERDGAAGVKSGEPAAAPAPAASAPAASSSPAAAGPAARSSAGSGSPPRPQQDEALPARWIPIALAAGAVVCGVLLALGIWQWMGGEESSAPATASTRDASGKAPTSAAPAPVRPAPASQPGPGGIEEAEQVELIDPLAAAEQGEPIPEHTVQDPIAQLLAMAAANIRAQRYTTPPVTNALDRYKLALLIEPGNADAQQGIARVASIYLEIANGLDRDADLQAWLDHLAKAEQVAAESPAAREIAASVASMRKAYLDQLLDQARAAISNWDREAALAALDRAEKVSPGDGAIASSRRIAQRVGTVGYVFRDGQNLPEMVVVGQRLALSRSEITVAEYKRYWSASGKRRFGSSLPSCRNREGPTLFSRRNFENPDIPQDDSHPVVCLSYPMAEHFAAWVAERSGKPYRLPRADELAGFVDDAMDCRSNIRDQSFARSYSSRGGASCDDGHAATAPVRSFPAVAPGLFDVNGNVSEWTSDCADNRCSDRIVIGRSFELESGRASRRGFPADTASNTIGLRLALELPARGSTAP</sequence>
<dbReference type="Pfam" id="PF03781">
    <property type="entry name" value="FGE-sulfatase"/>
    <property type="match status" value="1"/>
</dbReference>
<dbReference type="SUPFAM" id="SSF56436">
    <property type="entry name" value="C-type lectin-like"/>
    <property type="match status" value="1"/>
</dbReference>
<dbReference type="Pfam" id="PF00069">
    <property type="entry name" value="Pkinase"/>
    <property type="match status" value="1"/>
</dbReference>
<feature type="region of interest" description="Disordered" evidence="6">
    <location>
        <begin position="383"/>
        <end position="418"/>
    </location>
</feature>
<dbReference type="InterPro" id="IPR005532">
    <property type="entry name" value="SUMF_dom"/>
</dbReference>
<dbReference type="PANTHER" id="PTHR43289">
    <property type="entry name" value="MITOGEN-ACTIVATED PROTEIN KINASE KINASE KINASE 20-RELATED"/>
    <property type="match status" value="1"/>
</dbReference>
<dbReference type="GO" id="GO:0016301">
    <property type="term" value="F:kinase activity"/>
    <property type="evidence" value="ECO:0007669"/>
    <property type="project" value="UniProtKB-KW"/>
</dbReference>
<evidence type="ECO:0000256" key="5">
    <source>
        <dbReference type="PROSITE-ProRule" id="PRU10141"/>
    </source>
</evidence>
<comment type="caution">
    <text evidence="8">The sequence shown here is derived from an EMBL/GenBank/DDBJ whole genome shotgun (WGS) entry which is preliminary data.</text>
</comment>
<reference evidence="8" key="1">
    <citation type="submission" date="2022-04" db="EMBL/GenBank/DDBJ databases">
        <title>Lysobacter sp. CAU 1642 isolated from sea sand.</title>
        <authorList>
            <person name="Kim W."/>
        </authorList>
    </citation>
    <scope>NUCLEOTIDE SEQUENCE</scope>
    <source>
        <strain evidence="8">CAU 1642</strain>
    </source>
</reference>
<dbReference type="RefSeq" id="WP_248204768.1">
    <property type="nucleotide sequence ID" value="NZ_JALNMH010000002.1"/>
</dbReference>
<dbReference type="PROSITE" id="PS50011">
    <property type="entry name" value="PROTEIN_KINASE_DOM"/>
    <property type="match status" value="1"/>
</dbReference>
<feature type="region of interest" description="Disordered" evidence="6">
    <location>
        <begin position="272"/>
        <end position="346"/>
    </location>
</feature>
<dbReference type="InterPro" id="IPR000719">
    <property type="entry name" value="Prot_kinase_dom"/>
</dbReference>
<dbReference type="CDD" id="cd14014">
    <property type="entry name" value="STKc_PknB_like"/>
    <property type="match status" value="1"/>
</dbReference>
<dbReference type="Gene3D" id="3.30.200.20">
    <property type="entry name" value="Phosphorylase Kinase, domain 1"/>
    <property type="match status" value="1"/>
</dbReference>
<dbReference type="EMBL" id="JALNMH010000002">
    <property type="protein sequence ID" value="MCK7592562.1"/>
    <property type="molecule type" value="Genomic_DNA"/>
</dbReference>
<dbReference type="InterPro" id="IPR017441">
    <property type="entry name" value="Protein_kinase_ATP_BS"/>
</dbReference>
<gene>
    <name evidence="8" type="ORF">M0G41_02645</name>
</gene>
<dbReference type="InterPro" id="IPR042095">
    <property type="entry name" value="SUMF_sf"/>
</dbReference>
<evidence type="ECO:0000256" key="1">
    <source>
        <dbReference type="ARBA" id="ARBA00022679"/>
    </source>
</evidence>
<keyword evidence="3 8" id="KW-0418">Kinase</keyword>
<feature type="compositionally biased region" description="Low complexity" evidence="6">
    <location>
        <begin position="307"/>
        <end position="339"/>
    </location>
</feature>
<dbReference type="Gene3D" id="3.90.1580.10">
    <property type="entry name" value="paralog of FGE (formylglycine-generating enzyme)"/>
    <property type="match status" value="1"/>
</dbReference>
<dbReference type="PROSITE" id="PS00109">
    <property type="entry name" value="PROTEIN_KINASE_TYR"/>
    <property type="match status" value="1"/>
</dbReference>
<feature type="compositionally biased region" description="Basic and acidic residues" evidence="6">
    <location>
        <begin position="287"/>
        <end position="298"/>
    </location>
</feature>
<organism evidence="8 9">
    <name type="scientific">Pseudomarimonas salicorniae</name>
    <dbReference type="NCBI Taxonomy" id="2933270"/>
    <lineage>
        <taxon>Bacteria</taxon>
        <taxon>Pseudomonadati</taxon>
        <taxon>Pseudomonadota</taxon>
        <taxon>Gammaproteobacteria</taxon>
        <taxon>Lysobacterales</taxon>
        <taxon>Lysobacteraceae</taxon>
        <taxon>Pseudomarimonas</taxon>
    </lineage>
</organism>
<dbReference type="InterPro" id="IPR011009">
    <property type="entry name" value="Kinase-like_dom_sf"/>
</dbReference>